<comment type="caution">
    <text evidence="2">The sequence shown here is derived from an EMBL/GenBank/DDBJ whole genome shotgun (WGS) entry which is preliminary data.</text>
</comment>
<gene>
    <name evidence="2" type="ORF">EDD68_10379</name>
</gene>
<feature type="transmembrane region" description="Helical" evidence="1">
    <location>
        <begin position="21"/>
        <end position="44"/>
    </location>
</feature>
<accession>A0A4V2V2L3</accession>
<name>A0A4V2V2L3_9BACI</name>
<protein>
    <submittedName>
        <fullName evidence="2">Cytochrome c oxidase subunit IIa family protein</fullName>
    </submittedName>
</protein>
<dbReference type="AlphaFoldDB" id="A0A4V2V2L3"/>
<dbReference type="Proteomes" id="UP000294650">
    <property type="component" value="Unassembled WGS sequence"/>
</dbReference>
<dbReference type="EMBL" id="SMAN01000003">
    <property type="protein sequence ID" value="TCT25525.1"/>
    <property type="molecule type" value="Genomic_DNA"/>
</dbReference>
<dbReference type="InterPro" id="IPR012538">
    <property type="entry name" value="Cyt_c_oxidase_su2a"/>
</dbReference>
<reference evidence="2 3" key="1">
    <citation type="submission" date="2019-03" db="EMBL/GenBank/DDBJ databases">
        <title>Genomic Encyclopedia of Type Strains, Phase IV (KMG-IV): sequencing the most valuable type-strain genomes for metagenomic binning, comparative biology and taxonomic classification.</title>
        <authorList>
            <person name="Goeker M."/>
        </authorList>
    </citation>
    <scope>NUCLEOTIDE SEQUENCE [LARGE SCALE GENOMIC DNA]</scope>
    <source>
        <strain evidence="2 3">DSM 25894</strain>
    </source>
</reference>
<organism evidence="2 3">
    <name type="scientific">Melghiribacillus thermohalophilus</name>
    <dbReference type="NCBI Taxonomy" id="1324956"/>
    <lineage>
        <taxon>Bacteria</taxon>
        <taxon>Bacillati</taxon>
        <taxon>Bacillota</taxon>
        <taxon>Bacilli</taxon>
        <taxon>Bacillales</taxon>
        <taxon>Bacillaceae</taxon>
        <taxon>Melghiribacillus</taxon>
    </lineage>
</organism>
<evidence type="ECO:0000313" key="2">
    <source>
        <dbReference type="EMBL" id="TCT25525.1"/>
    </source>
</evidence>
<sequence>MYMAKQTGKTSNSAHEPNLKGTMVAVMFVAAFLIISWFGVWGIFIAR</sequence>
<proteinExistence type="predicted"/>
<keyword evidence="1" id="KW-0472">Membrane</keyword>
<evidence type="ECO:0000313" key="3">
    <source>
        <dbReference type="Proteomes" id="UP000294650"/>
    </source>
</evidence>
<evidence type="ECO:0000256" key="1">
    <source>
        <dbReference type="SAM" id="Phobius"/>
    </source>
</evidence>
<keyword evidence="1" id="KW-0812">Transmembrane</keyword>
<keyword evidence="3" id="KW-1185">Reference proteome</keyword>
<keyword evidence="1" id="KW-1133">Transmembrane helix</keyword>
<dbReference type="Pfam" id="PF08113">
    <property type="entry name" value="CoxIIa"/>
    <property type="match status" value="1"/>
</dbReference>